<dbReference type="GO" id="GO:0008270">
    <property type="term" value="F:zinc ion binding"/>
    <property type="evidence" value="ECO:0007669"/>
    <property type="project" value="InterPro"/>
</dbReference>
<dbReference type="InterPro" id="IPR036236">
    <property type="entry name" value="Znf_C2H2_sf"/>
</dbReference>
<feature type="compositionally biased region" description="Basic and acidic residues" evidence="1">
    <location>
        <begin position="167"/>
        <end position="193"/>
    </location>
</feature>
<feature type="compositionally biased region" description="Polar residues" evidence="1">
    <location>
        <begin position="392"/>
        <end position="403"/>
    </location>
</feature>
<dbReference type="InterPro" id="IPR003034">
    <property type="entry name" value="SAP_dom"/>
</dbReference>
<dbReference type="Proteomes" id="UP000682733">
    <property type="component" value="Unassembled WGS sequence"/>
</dbReference>
<dbReference type="Pfam" id="PF12874">
    <property type="entry name" value="zf-met"/>
    <property type="match status" value="2"/>
</dbReference>
<dbReference type="PROSITE" id="PS00028">
    <property type="entry name" value="ZINC_FINGER_C2H2_1"/>
    <property type="match status" value="2"/>
</dbReference>
<dbReference type="Pfam" id="PF02037">
    <property type="entry name" value="SAP"/>
    <property type="match status" value="1"/>
</dbReference>
<dbReference type="AlphaFoldDB" id="A0A8S2HCG5"/>
<dbReference type="GO" id="GO:0003676">
    <property type="term" value="F:nucleic acid binding"/>
    <property type="evidence" value="ECO:0007669"/>
    <property type="project" value="InterPro"/>
</dbReference>
<proteinExistence type="predicted"/>
<feature type="region of interest" description="Disordered" evidence="1">
    <location>
        <begin position="360"/>
        <end position="403"/>
    </location>
</feature>
<dbReference type="EMBL" id="CAJOBA010001902">
    <property type="protein sequence ID" value="CAF3619982.1"/>
    <property type="molecule type" value="Genomic_DNA"/>
</dbReference>
<dbReference type="InterPro" id="IPR036361">
    <property type="entry name" value="SAP_dom_sf"/>
</dbReference>
<evidence type="ECO:0000313" key="3">
    <source>
        <dbReference type="EMBL" id="CAF0835262.1"/>
    </source>
</evidence>
<evidence type="ECO:0000313" key="4">
    <source>
        <dbReference type="EMBL" id="CAF3619982.1"/>
    </source>
</evidence>
<accession>A0A8S2HCG5</accession>
<dbReference type="InterPro" id="IPR013087">
    <property type="entry name" value="Znf_C2H2_type"/>
</dbReference>
<organism evidence="4 5">
    <name type="scientific">Didymodactylos carnosus</name>
    <dbReference type="NCBI Taxonomy" id="1234261"/>
    <lineage>
        <taxon>Eukaryota</taxon>
        <taxon>Metazoa</taxon>
        <taxon>Spiralia</taxon>
        <taxon>Gnathifera</taxon>
        <taxon>Rotifera</taxon>
        <taxon>Eurotatoria</taxon>
        <taxon>Bdelloidea</taxon>
        <taxon>Philodinida</taxon>
        <taxon>Philodinidae</taxon>
        <taxon>Didymodactylos</taxon>
    </lineage>
</organism>
<dbReference type="SUPFAM" id="SSF57667">
    <property type="entry name" value="beta-beta-alpha zinc fingers"/>
    <property type="match status" value="2"/>
</dbReference>
<dbReference type="SUPFAM" id="SSF68906">
    <property type="entry name" value="SAP domain"/>
    <property type="match status" value="1"/>
</dbReference>
<dbReference type="InterPro" id="IPR003604">
    <property type="entry name" value="Matrin/U1-like-C_Znf_C2H2"/>
</dbReference>
<dbReference type="PROSITE" id="PS50800">
    <property type="entry name" value="SAP"/>
    <property type="match status" value="1"/>
</dbReference>
<dbReference type="SMART" id="SM00451">
    <property type="entry name" value="ZnF_U1"/>
    <property type="match status" value="3"/>
</dbReference>
<evidence type="ECO:0000259" key="2">
    <source>
        <dbReference type="PROSITE" id="PS50800"/>
    </source>
</evidence>
<sequence>MNIDGLKYTELQQELKKRGLGARGTKPELIARLKNAIEKEQSNVASANTGEINMSDANNSSGSSVLTNTVQINATANENLSEQIHNKLPTITQEEKVEPQIIVKEESPQHHESPQQPSDDVKSPLLINENKISTEVTTNSVKPAIPEETVATNSTTSEKPQTGGSGKRRERDDDLSDHDYNEPANDKSDTDSVILYRDHETNAVRAQLLRHPITCQMCKITRHTITGIRRHFLGKKHRYHAKKAITNNSFQPSVLDQLLHLSKYDGIPYQSDEFHFLYKHLPSVEKEQMLDSCKNVKVEEMEVTLVYSGKRYSKCGNISDIGTLRVDLCEQVLNSPDQQDKLQTLSQDFYWKKITRDSPKKHRFSQQSSSEDDAAITDKDGDAMTEDENDQDQPQHNPPIIQQYNGKPWLVANKLYDEENKTIDEIVQHTVDYCIYQLISSTGNGERFRMKLFFQRQSEIHLSRANEYYCDLCNVILQNENILYQHLDDPVHIRKWTNDNQLPWRKAKAHSLVTGISLENVFGSENYQLFINTLGLYVAARQTRGRGRFVCGLCEEFFKDEYQLEKHLYTKKHKCLSTPENLQNHRKIVLNLTNRLCLPRMFRRAGITSVQEVPANIVRRFRFAPYTIQQLETDVHFELERIRNFEQQQLPSLMSTKRQRSYETISNKNTNNRNNDNIQSLLNIDTSKRFCTNSAIPSLMSLSSQPQPFFSSQQQQPIRAPAFQGNFRQQQPRPLIPPSLMSSNPVRFVSHTMSQQQQHRPIPSLIGNQVMNGTAKLPQQPPPIRPLLSTGYGFVSNNSQQHRTTMPPSLMAVSNSGTMNQNAFSFPQQPASRYNVQPLLSGQNLPQPLFNQSSKPLPSLLNNNLLSTVNQFPNVNLQPRSLMQDFHVRPISQQPAPHLYSQHQQPYRHHLNSGYIRYR</sequence>
<reference evidence="4" key="1">
    <citation type="submission" date="2021-02" db="EMBL/GenBank/DDBJ databases">
        <authorList>
            <person name="Nowell W R."/>
        </authorList>
    </citation>
    <scope>NUCLEOTIDE SEQUENCE</scope>
</reference>
<dbReference type="Gene3D" id="1.10.720.30">
    <property type="entry name" value="SAP domain"/>
    <property type="match status" value="1"/>
</dbReference>
<evidence type="ECO:0000256" key="1">
    <source>
        <dbReference type="SAM" id="MobiDB-lite"/>
    </source>
</evidence>
<evidence type="ECO:0000313" key="5">
    <source>
        <dbReference type="Proteomes" id="UP000682733"/>
    </source>
</evidence>
<protein>
    <recommendedName>
        <fullName evidence="2">SAP domain-containing protein</fullName>
    </recommendedName>
</protein>
<name>A0A8S2HCG5_9BILA</name>
<feature type="compositionally biased region" description="Polar residues" evidence="1">
    <location>
        <begin position="150"/>
        <end position="162"/>
    </location>
</feature>
<dbReference type="EMBL" id="CAJNOK010001902">
    <property type="protein sequence ID" value="CAF0835262.1"/>
    <property type="molecule type" value="Genomic_DNA"/>
</dbReference>
<dbReference type="SMART" id="SM00513">
    <property type="entry name" value="SAP"/>
    <property type="match status" value="1"/>
</dbReference>
<dbReference type="SMART" id="SM00355">
    <property type="entry name" value="ZnF_C2H2"/>
    <property type="match status" value="3"/>
</dbReference>
<dbReference type="Proteomes" id="UP000677228">
    <property type="component" value="Unassembled WGS sequence"/>
</dbReference>
<feature type="domain" description="SAP" evidence="2">
    <location>
        <begin position="3"/>
        <end position="37"/>
    </location>
</feature>
<comment type="caution">
    <text evidence="4">The sequence shown here is derived from an EMBL/GenBank/DDBJ whole genome shotgun (WGS) entry which is preliminary data.</text>
</comment>
<feature type="region of interest" description="Disordered" evidence="1">
    <location>
        <begin position="133"/>
        <end position="193"/>
    </location>
</feature>
<gene>
    <name evidence="3" type="ORF">OVA965_LOCUS6355</name>
    <name evidence="4" type="ORF">TMI583_LOCUS6351</name>
</gene>